<keyword evidence="10" id="KW-1003">Cell membrane</keyword>
<evidence type="ECO:0000256" key="10">
    <source>
        <dbReference type="HAMAP-Rule" id="MF_01465"/>
    </source>
</evidence>
<dbReference type="PROSITE" id="PS00755">
    <property type="entry name" value="SECY_1"/>
    <property type="match status" value="1"/>
</dbReference>
<dbReference type="RefSeq" id="WP_008825055.1">
    <property type="nucleotide sequence ID" value="NZ_AFNU02000004.1"/>
</dbReference>
<evidence type="ECO:0000256" key="7">
    <source>
        <dbReference type="ARBA" id="ARBA00023010"/>
    </source>
</evidence>
<keyword evidence="5 10" id="KW-0653">Protein transport</keyword>
<dbReference type="NCBIfam" id="TIGR00967">
    <property type="entry name" value="3a0501s007"/>
    <property type="match status" value="1"/>
</dbReference>
<dbReference type="HAMAP" id="MF_01465">
    <property type="entry name" value="SecY"/>
    <property type="match status" value="1"/>
</dbReference>
<evidence type="ECO:0000256" key="8">
    <source>
        <dbReference type="ARBA" id="ARBA00023136"/>
    </source>
</evidence>
<proteinExistence type="inferred from homology"/>
<dbReference type="Gene3D" id="1.10.3370.10">
    <property type="entry name" value="SecY subunit domain"/>
    <property type="match status" value="1"/>
</dbReference>
<dbReference type="STRING" id="1033810.HLPCO_001354"/>
<dbReference type="eggNOG" id="COG0201">
    <property type="taxonomic scope" value="Bacteria"/>
</dbReference>
<comment type="similarity">
    <text evidence="2 10 11">Belongs to the SecY/SEC61-alpha family.</text>
</comment>
<evidence type="ECO:0000256" key="4">
    <source>
        <dbReference type="ARBA" id="ARBA00022692"/>
    </source>
</evidence>
<keyword evidence="8 10" id="KW-0472">Membrane</keyword>
<keyword evidence="7 10" id="KW-0811">Translocation</keyword>
<dbReference type="FunCoup" id="U2EB91">
    <property type="interactions" value="440"/>
</dbReference>
<evidence type="ECO:0000256" key="6">
    <source>
        <dbReference type="ARBA" id="ARBA00022989"/>
    </source>
</evidence>
<evidence type="ECO:0000256" key="2">
    <source>
        <dbReference type="ARBA" id="ARBA00005751"/>
    </source>
</evidence>
<dbReference type="InterPro" id="IPR026593">
    <property type="entry name" value="SecY"/>
</dbReference>
<feature type="transmembrane region" description="Helical" evidence="10">
    <location>
        <begin position="191"/>
        <end position="213"/>
    </location>
</feature>
<dbReference type="InterPro" id="IPR023201">
    <property type="entry name" value="SecY_dom_sf"/>
</dbReference>
<dbReference type="SUPFAM" id="SSF103491">
    <property type="entry name" value="Preprotein translocase SecY subunit"/>
    <property type="match status" value="1"/>
</dbReference>
<comment type="subcellular location">
    <subcellularLocation>
        <location evidence="10">Cell membrane</location>
        <topology evidence="10">Multi-pass membrane protein</topology>
    </subcellularLocation>
    <subcellularLocation>
        <location evidence="1">Membrane</location>
        <topology evidence="1">Multi-pass membrane protein</topology>
    </subcellularLocation>
</comment>
<dbReference type="PANTHER" id="PTHR10906">
    <property type="entry name" value="SECY/SEC61-ALPHA FAMILY MEMBER"/>
    <property type="match status" value="1"/>
</dbReference>
<dbReference type="InParanoid" id="U2EB91"/>
<keyword evidence="3 10" id="KW-0813">Transport</keyword>
<dbReference type="EMBL" id="AFNU02000004">
    <property type="protein sequence ID" value="ERJ12368.1"/>
    <property type="molecule type" value="Genomic_DNA"/>
</dbReference>
<feature type="transmembrane region" description="Helical" evidence="10">
    <location>
        <begin position="416"/>
        <end position="432"/>
    </location>
</feature>
<keyword evidence="4 10" id="KW-0812">Transmembrane</keyword>
<protein>
    <recommendedName>
        <fullName evidence="9 10">Protein translocase subunit SecY</fullName>
    </recommendedName>
</protein>
<evidence type="ECO:0000256" key="3">
    <source>
        <dbReference type="ARBA" id="ARBA00022448"/>
    </source>
</evidence>
<keyword evidence="13" id="KW-1185">Reference proteome</keyword>
<dbReference type="GO" id="GO:0005886">
    <property type="term" value="C:plasma membrane"/>
    <property type="evidence" value="ECO:0007669"/>
    <property type="project" value="UniProtKB-SubCell"/>
</dbReference>
<evidence type="ECO:0000256" key="1">
    <source>
        <dbReference type="ARBA" id="ARBA00004141"/>
    </source>
</evidence>
<evidence type="ECO:0000256" key="9">
    <source>
        <dbReference type="ARBA" id="ARBA00039733"/>
    </source>
</evidence>
<sequence length="449" mass="49451">MSNTLGKGLKNVSNSIVKVFKDKDLSKRIFFTLFALLVYKLLTYIPAPFIDQLVAAEAFNKLGETGAMAQAISGGSLKQFSIIALGVSPYITASIVIQLLQMDIIPLFAQWKDEGETGRQKLNQATRYLALFLAFVQSLAISFGFNYQLPVIMGEATPLKYVYIAIVMTAGTAFLLWLADQITAKGIGNGTSMIIAAGIISSFPKLFNDLYYINDYIENLPTVTFTYTELQSRLIFVSGIILLVLIILAVIFMHSSVRKIPIQYANRGNAANLSGKKDAHIPIKLNSAGVIPVIFAATLVSLPLTIIRFFPAGAANRWLNYIFNNQEPLGLILYIVLIYLFSFFYSFIQVSPEKISDNLRKQGSYIPGIRPGRETENYISGVLARTTVVGSTYLVIIAVFPILLGKFLHLPPSVQIGGTSLLIVVGVAIEVAKQIETKSKERKYTGFIK</sequence>
<comment type="subunit">
    <text evidence="10">Component of the Sec protein translocase complex. Heterotrimer consisting of SecY, SecE and SecG subunits. The heterotrimers can form oligomers, although 1 heterotrimer is thought to be able to translocate proteins. Interacts with the ribosome. Interacts with SecDF, and other proteins may be involved. Interacts with SecA.</text>
</comment>
<dbReference type="PIRSF" id="PIRSF004557">
    <property type="entry name" value="SecY"/>
    <property type="match status" value="1"/>
</dbReference>
<feature type="transmembrane region" description="Helical" evidence="10">
    <location>
        <begin position="290"/>
        <end position="311"/>
    </location>
</feature>
<feature type="transmembrane region" description="Helical" evidence="10">
    <location>
        <begin position="29"/>
        <end position="47"/>
    </location>
</feature>
<dbReference type="FunFam" id="1.10.3370.10:FF:000001">
    <property type="entry name" value="Preprotein translocase subunit SecY"/>
    <property type="match status" value="1"/>
</dbReference>
<dbReference type="GO" id="GO:0043952">
    <property type="term" value="P:protein transport by the Sec complex"/>
    <property type="evidence" value="ECO:0007669"/>
    <property type="project" value="UniProtKB-UniRule"/>
</dbReference>
<dbReference type="InterPro" id="IPR002208">
    <property type="entry name" value="SecY/SEC61-alpha"/>
</dbReference>
<accession>U2EB91</accession>
<dbReference type="AlphaFoldDB" id="U2EB91"/>
<dbReference type="GO" id="GO:0006605">
    <property type="term" value="P:protein targeting"/>
    <property type="evidence" value="ECO:0007669"/>
    <property type="project" value="UniProtKB-UniRule"/>
</dbReference>
<gene>
    <name evidence="10 12" type="primary">secY</name>
    <name evidence="12" type="ORF">HLPCO_001354</name>
</gene>
<reference evidence="12 13" key="1">
    <citation type="journal article" date="2011" name="J. Bacteriol.">
        <title>Genome sequence of Haloplasma contractile, an unusual contractile bacterium from a deep-sea anoxic brine lake.</title>
        <authorList>
            <person name="Antunes A."/>
            <person name="Alam I."/>
            <person name="El Dorry H."/>
            <person name="Siam R."/>
            <person name="Robertson A."/>
            <person name="Bajic V.B."/>
            <person name="Stingl U."/>
        </authorList>
    </citation>
    <scope>NUCLEOTIDE SEQUENCE [LARGE SCALE GENOMIC DNA]</scope>
    <source>
        <strain evidence="12 13">SSD-17B</strain>
    </source>
</reference>
<feature type="transmembrane region" description="Helical" evidence="10">
    <location>
        <begin position="331"/>
        <end position="351"/>
    </location>
</feature>
<feature type="transmembrane region" description="Helical" evidence="10">
    <location>
        <begin position="161"/>
        <end position="179"/>
    </location>
</feature>
<keyword evidence="6 10" id="KW-1133">Transmembrane helix</keyword>
<comment type="caution">
    <text evidence="12">The sequence shown here is derived from an EMBL/GenBank/DDBJ whole genome shotgun (WGS) entry which is preliminary data.</text>
</comment>
<dbReference type="Pfam" id="PF00344">
    <property type="entry name" value="SecY"/>
    <property type="match status" value="1"/>
</dbReference>
<reference evidence="12 13" key="2">
    <citation type="journal article" date="2013" name="PLoS ONE">
        <title>INDIGO - INtegrated Data Warehouse of MIcrobial GenOmes with Examples from the Red Sea Extremophiles.</title>
        <authorList>
            <person name="Alam I."/>
            <person name="Antunes A."/>
            <person name="Kamau A.A."/>
            <person name="Ba Alawi W."/>
            <person name="Kalkatawi M."/>
            <person name="Stingl U."/>
            <person name="Bajic V.B."/>
        </authorList>
    </citation>
    <scope>NUCLEOTIDE SEQUENCE [LARGE SCALE GENOMIC DNA]</scope>
    <source>
        <strain evidence="12 13">SSD-17B</strain>
    </source>
</reference>
<feature type="transmembrane region" description="Helical" evidence="10">
    <location>
        <begin position="128"/>
        <end position="149"/>
    </location>
</feature>
<feature type="transmembrane region" description="Helical" evidence="10">
    <location>
        <begin position="233"/>
        <end position="253"/>
    </location>
</feature>
<feature type="transmembrane region" description="Helical" evidence="10">
    <location>
        <begin position="382"/>
        <end position="404"/>
    </location>
</feature>
<name>U2EB91_9MOLU</name>
<evidence type="ECO:0000313" key="12">
    <source>
        <dbReference type="EMBL" id="ERJ12368.1"/>
    </source>
</evidence>
<comment type="function">
    <text evidence="10">The central subunit of the protein translocation channel SecYEG. Consists of two halves formed by TMs 1-5 and 6-10. These two domains form a lateral gate at the front which open onto the bilayer between TMs 2 and 7, and are clamped together by SecE at the back. The channel is closed by both a pore ring composed of hydrophobic SecY resides and a short helix (helix 2A) on the extracellular side of the membrane which forms a plug. The plug probably moves laterally to allow the channel to open. The ring and the pore may move independently.</text>
</comment>
<dbReference type="PRINTS" id="PR00303">
    <property type="entry name" value="SECYTRNLCASE"/>
</dbReference>
<evidence type="ECO:0000256" key="11">
    <source>
        <dbReference type="RuleBase" id="RU004349"/>
    </source>
</evidence>
<evidence type="ECO:0000313" key="13">
    <source>
        <dbReference type="Proteomes" id="UP000005707"/>
    </source>
</evidence>
<dbReference type="InterPro" id="IPR030659">
    <property type="entry name" value="SecY_CS"/>
</dbReference>
<feature type="transmembrane region" description="Helical" evidence="10">
    <location>
        <begin position="80"/>
        <end position="100"/>
    </location>
</feature>
<dbReference type="GO" id="GO:0065002">
    <property type="term" value="P:intracellular protein transmembrane transport"/>
    <property type="evidence" value="ECO:0007669"/>
    <property type="project" value="UniProtKB-UniRule"/>
</dbReference>
<evidence type="ECO:0000256" key="5">
    <source>
        <dbReference type="ARBA" id="ARBA00022927"/>
    </source>
</evidence>
<organism evidence="12 13">
    <name type="scientific">Haloplasma contractile SSD-17B</name>
    <dbReference type="NCBI Taxonomy" id="1033810"/>
    <lineage>
        <taxon>Bacteria</taxon>
        <taxon>Bacillati</taxon>
        <taxon>Mycoplasmatota</taxon>
        <taxon>Mollicutes</taxon>
        <taxon>Haloplasmatales</taxon>
        <taxon>Haloplasmataceae</taxon>
        <taxon>Haloplasma</taxon>
    </lineage>
</organism>
<dbReference type="Proteomes" id="UP000005707">
    <property type="component" value="Unassembled WGS sequence"/>
</dbReference>
<dbReference type="OrthoDB" id="9809248at2"/>